<gene>
    <name evidence="11" type="ORF">XENOCAPTIV_026600</name>
</gene>
<evidence type="ECO:0000313" key="12">
    <source>
        <dbReference type="Proteomes" id="UP001434883"/>
    </source>
</evidence>
<keyword evidence="2" id="KW-0723">Serine/threonine-protein kinase</keyword>
<evidence type="ECO:0000256" key="8">
    <source>
        <dbReference type="ARBA" id="ARBA00022989"/>
    </source>
</evidence>
<evidence type="ECO:0000256" key="7">
    <source>
        <dbReference type="ARBA" id="ARBA00022840"/>
    </source>
</evidence>
<keyword evidence="5" id="KW-0547">Nucleotide-binding</keyword>
<proteinExistence type="predicted"/>
<comment type="subcellular location">
    <subcellularLocation>
        <location evidence="1">Membrane</location>
        <topology evidence="1">Single-pass type I membrane protein</topology>
    </subcellularLocation>
</comment>
<evidence type="ECO:0000256" key="2">
    <source>
        <dbReference type="ARBA" id="ARBA00022527"/>
    </source>
</evidence>
<keyword evidence="4" id="KW-0812">Transmembrane</keyword>
<keyword evidence="10" id="KW-0675">Receptor</keyword>
<evidence type="ECO:0000256" key="5">
    <source>
        <dbReference type="ARBA" id="ARBA00022741"/>
    </source>
</evidence>
<dbReference type="PANTHER" id="PTHR23255">
    <property type="entry name" value="TRANSFORMING GROWTH FACTOR-BETA RECEPTOR TYPE I AND II"/>
    <property type="match status" value="1"/>
</dbReference>
<evidence type="ECO:0008006" key="13">
    <source>
        <dbReference type="Google" id="ProtNLM"/>
    </source>
</evidence>
<evidence type="ECO:0000256" key="1">
    <source>
        <dbReference type="ARBA" id="ARBA00004479"/>
    </source>
</evidence>
<evidence type="ECO:0000256" key="10">
    <source>
        <dbReference type="ARBA" id="ARBA00023170"/>
    </source>
</evidence>
<comment type="caution">
    <text evidence="11">The sequence shown here is derived from an EMBL/GenBank/DDBJ whole genome shotgun (WGS) entry which is preliminary data.</text>
</comment>
<accession>A0ABV0RVE6</accession>
<name>A0ABV0RVE6_9TELE</name>
<keyword evidence="7" id="KW-0067">ATP-binding</keyword>
<evidence type="ECO:0000256" key="6">
    <source>
        <dbReference type="ARBA" id="ARBA00022777"/>
    </source>
</evidence>
<dbReference type="Proteomes" id="UP001434883">
    <property type="component" value="Unassembled WGS sequence"/>
</dbReference>
<dbReference type="EMBL" id="JAHRIN010059481">
    <property type="protein sequence ID" value="MEQ2212169.1"/>
    <property type="molecule type" value="Genomic_DNA"/>
</dbReference>
<dbReference type="PANTHER" id="PTHR23255:SF55">
    <property type="entry name" value="TGF-BETA RECEPTOR TYPE-2"/>
    <property type="match status" value="1"/>
</dbReference>
<dbReference type="InterPro" id="IPR011009">
    <property type="entry name" value="Kinase-like_dom_sf"/>
</dbReference>
<keyword evidence="9" id="KW-0472">Membrane</keyword>
<evidence type="ECO:0000256" key="9">
    <source>
        <dbReference type="ARBA" id="ARBA00023136"/>
    </source>
</evidence>
<reference evidence="11 12" key="1">
    <citation type="submission" date="2021-06" db="EMBL/GenBank/DDBJ databases">
        <authorList>
            <person name="Palmer J.M."/>
        </authorList>
    </citation>
    <scope>NUCLEOTIDE SEQUENCE [LARGE SCALE GENOMIC DNA]</scope>
    <source>
        <strain evidence="11 12">XC_2019</strain>
        <tissue evidence="11">Muscle</tissue>
    </source>
</reference>
<evidence type="ECO:0000256" key="4">
    <source>
        <dbReference type="ARBA" id="ARBA00022692"/>
    </source>
</evidence>
<sequence>MAPEVLEARLNLENIESFKQTDIYSMALVLWEITSRCKIIGGHKDPCVSRDSDGRVCLACDLTLAPGQQQELEECLICEEHNLNSVLALLWAEYQGGGCGSYFACFT</sequence>
<evidence type="ECO:0000256" key="3">
    <source>
        <dbReference type="ARBA" id="ARBA00022679"/>
    </source>
</evidence>
<dbReference type="InterPro" id="IPR000333">
    <property type="entry name" value="TGFB_receptor"/>
</dbReference>
<dbReference type="SUPFAM" id="SSF56112">
    <property type="entry name" value="Protein kinase-like (PK-like)"/>
    <property type="match status" value="1"/>
</dbReference>
<keyword evidence="12" id="KW-1185">Reference proteome</keyword>
<organism evidence="11 12">
    <name type="scientific">Xenoophorus captivus</name>
    <dbReference type="NCBI Taxonomy" id="1517983"/>
    <lineage>
        <taxon>Eukaryota</taxon>
        <taxon>Metazoa</taxon>
        <taxon>Chordata</taxon>
        <taxon>Craniata</taxon>
        <taxon>Vertebrata</taxon>
        <taxon>Euteleostomi</taxon>
        <taxon>Actinopterygii</taxon>
        <taxon>Neopterygii</taxon>
        <taxon>Teleostei</taxon>
        <taxon>Neoteleostei</taxon>
        <taxon>Acanthomorphata</taxon>
        <taxon>Ovalentaria</taxon>
        <taxon>Atherinomorphae</taxon>
        <taxon>Cyprinodontiformes</taxon>
        <taxon>Goodeidae</taxon>
        <taxon>Xenoophorus</taxon>
    </lineage>
</organism>
<evidence type="ECO:0000313" key="11">
    <source>
        <dbReference type="EMBL" id="MEQ2212169.1"/>
    </source>
</evidence>
<dbReference type="Gene3D" id="1.10.510.10">
    <property type="entry name" value="Transferase(Phosphotransferase) domain 1"/>
    <property type="match status" value="1"/>
</dbReference>
<keyword evidence="3" id="KW-0808">Transferase</keyword>
<protein>
    <recommendedName>
        <fullName evidence="13">Receptor protein serine/threonine kinase</fullName>
    </recommendedName>
</protein>
<keyword evidence="8" id="KW-1133">Transmembrane helix</keyword>
<keyword evidence="6" id="KW-0418">Kinase</keyword>